<dbReference type="Proteomes" id="UP000011750">
    <property type="component" value="Chromosome A07"/>
</dbReference>
<evidence type="ECO:0000256" key="4">
    <source>
        <dbReference type="ARBA" id="ARBA00023125"/>
    </source>
</evidence>
<dbReference type="GO" id="GO:0006355">
    <property type="term" value="P:regulation of DNA-templated transcription"/>
    <property type="evidence" value="ECO:0000318"/>
    <property type="project" value="GO_Central"/>
</dbReference>
<evidence type="ECO:0000256" key="6">
    <source>
        <dbReference type="ARBA" id="ARBA00023242"/>
    </source>
</evidence>
<dbReference type="CDD" id="cd00167">
    <property type="entry name" value="SANT"/>
    <property type="match status" value="2"/>
</dbReference>
<reference evidence="10 11" key="1">
    <citation type="journal article" date="2011" name="Nat. Genet.">
        <title>The genome of the mesopolyploid crop species Brassica rapa.</title>
        <authorList>
            <consortium name="Brassica rapa Genome Sequencing Project Consortium"/>
            <person name="Wang X."/>
            <person name="Wang H."/>
            <person name="Wang J."/>
            <person name="Sun R."/>
            <person name="Wu J."/>
            <person name="Liu S."/>
            <person name="Bai Y."/>
            <person name="Mun J.H."/>
            <person name="Bancroft I."/>
            <person name="Cheng F."/>
            <person name="Huang S."/>
            <person name="Li X."/>
            <person name="Hua W."/>
            <person name="Wang J."/>
            <person name="Wang X."/>
            <person name="Freeling M."/>
            <person name="Pires J.C."/>
            <person name="Paterson A.H."/>
            <person name="Chalhoub B."/>
            <person name="Wang B."/>
            <person name="Hayward A."/>
            <person name="Sharpe A.G."/>
            <person name="Park B.S."/>
            <person name="Weisshaar B."/>
            <person name="Liu B."/>
            <person name="Li B."/>
            <person name="Liu B."/>
            <person name="Tong C."/>
            <person name="Song C."/>
            <person name="Duran C."/>
            <person name="Peng C."/>
            <person name="Geng C."/>
            <person name="Koh C."/>
            <person name="Lin C."/>
            <person name="Edwards D."/>
            <person name="Mu D."/>
            <person name="Shen D."/>
            <person name="Soumpourou E."/>
            <person name="Li F."/>
            <person name="Fraser F."/>
            <person name="Conant G."/>
            <person name="Lassalle G."/>
            <person name="King G.J."/>
            <person name="Bonnema G."/>
            <person name="Tang H."/>
            <person name="Wang H."/>
            <person name="Belcram H."/>
            <person name="Zhou H."/>
            <person name="Hirakawa H."/>
            <person name="Abe H."/>
            <person name="Guo H."/>
            <person name="Wang H."/>
            <person name="Jin H."/>
            <person name="Parkin I.A."/>
            <person name="Batley J."/>
            <person name="Kim J.S."/>
            <person name="Just J."/>
            <person name="Li J."/>
            <person name="Xu J."/>
            <person name="Deng J."/>
            <person name="Kim J.A."/>
            <person name="Li J."/>
            <person name="Yu J."/>
            <person name="Meng J."/>
            <person name="Wang J."/>
            <person name="Min J."/>
            <person name="Poulain J."/>
            <person name="Wang J."/>
            <person name="Hatakeyama K."/>
            <person name="Wu K."/>
            <person name="Wang L."/>
            <person name="Fang L."/>
            <person name="Trick M."/>
            <person name="Links M.G."/>
            <person name="Zhao M."/>
            <person name="Jin M."/>
            <person name="Ramchiary N."/>
            <person name="Drou N."/>
            <person name="Berkman P.J."/>
            <person name="Cai Q."/>
            <person name="Huang Q."/>
            <person name="Li R."/>
            <person name="Tabata S."/>
            <person name="Cheng S."/>
            <person name="Zhang S."/>
            <person name="Zhang S."/>
            <person name="Huang S."/>
            <person name="Sato S."/>
            <person name="Sun S."/>
            <person name="Kwon S.J."/>
            <person name="Choi S.R."/>
            <person name="Lee T.H."/>
            <person name="Fan W."/>
            <person name="Zhao X."/>
            <person name="Tan X."/>
            <person name="Xu X."/>
            <person name="Wang Y."/>
            <person name="Qiu Y."/>
            <person name="Yin Y."/>
            <person name="Li Y."/>
            <person name="Du Y."/>
            <person name="Liao Y."/>
            <person name="Lim Y."/>
            <person name="Narusaka Y."/>
            <person name="Wang Y."/>
            <person name="Wang Z."/>
            <person name="Li Z."/>
            <person name="Wang Z."/>
            <person name="Xiong Z."/>
            <person name="Zhang Z."/>
        </authorList>
    </citation>
    <scope>NUCLEOTIDE SEQUENCE [LARGE SCALE GENOMIC DNA]</scope>
    <source>
        <strain evidence="10 11">cv. Chiifu-401-42</strain>
    </source>
</reference>
<proteinExistence type="predicted"/>
<keyword evidence="11" id="KW-1185">Reference proteome</keyword>
<dbReference type="RefSeq" id="XP_009105051.1">
    <property type="nucleotide sequence ID" value="XM_009106803.1"/>
</dbReference>
<dbReference type="AlphaFoldDB" id="M4CIK7"/>
<dbReference type="InterPro" id="IPR009057">
    <property type="entry name" value="Homeodomain-like_sf"/>
</dbReference>
<dbReference type="STRING" id="51351.M4CIK7"/>
<accession>M4CIK7</accession>
<evidence type="ECO:0000259" key="8">
    <source>
        <dbReference type="PROSITE" id="PS50090"/>
    </source>
</evidence>
<dbReference type="InterPro" id="IPR044676">
    <property type="entry name" value="EOBI/EOBII-like_plant"/>
</dbReference>
<sequence length="282" mass="32803">MEDSMKTKSFEESEEVGLRRGPWTLEEDTLLTNYILHNGEGRWNLVAKSAGLKRNGKSCRLRWLNYLKPDIRRGNLTPQEQFLILELHSKWGNRWSKIAQYLPGRTDNEIKNYWRTRVQKQARQLNIESNSDKFFDAVRSFWVPRLIEKMEQNSFTNCCPQNNNNKSLLPPQSYDSTSTQTYTDISSQNPGLSNIDGSSSSSTFMPDLTTVPYFIDPNTIIDGSMCNQEGNYQELGGYIPEMEEYYYMGNSDIGTECHVAEAYEDVTQDPMWNMDDIWQFRE</sequence>
<dbReference type="KEGG" id="brp:103830976"/>
<dbReference type="PROSITE" id="PS51294">
    <property type="entry name" value="HTH_MYB"/>
    <property type="match status" value="2"/>
</dbReference>
<dbReference type="GO" id="GO:0005634">
    <property type="term" value="C:nucleus"/>
    <property type="evidence" value="ECO:0000318"/>
    <property type="project" value="GO_Central"/>
</dbReference>
<evidence type="ECO:0000256" key="1">
    <source>
        <dbReference type="ARBA" id="ARBA00004123"/>
    </source>
</evidence>
<dbReference type="SMR" id="M4CIK7"/>
<reference evidence="10" key="3">
    <citation type="submission" date="2023-03" db="UniProtKB">
        <authorList>
            <consortium name="EnsemblPlants"/>
        </authorList>
    </citation>
    <scope>IDENTIFICATION</scope>
    <source>
        <strain evidence="10">cv. Chiifu-401-42</strain>
    </source>
</reference>
<evidence type="ECO:0000256" key="2">
    <source>
        <dbReference type="ARBA" id="ARBA00022737"/>
    </source>
</evidence>
<dbReference type="GO" id="GO:0003700">
    <property type="term" value="F:DNA-binding transcription factor activity"/>
    <property type="evidence" value="ECO:0007669"/>
    <property type="project" value="InterPro"/>
</dbReference>
<dbReference type="Pfam" id="PF00249">
    <property type="entry name" value="Myb_DNA-binding"/>
    <property type="match status" value="2"/>
</dbReference>
<dbReference type="FunFam" id="1.10.10.60:FF:000107">
    <property type="entry name" value="MYB transcription factor"/>
    <property type="match status" value="1"/>
</dbReference>
<name>M4CIK7_BRACM</name>
<feature type="compositionally biased region" description="Low complexity" evidence="7">
    <location>
        <begin position="172"/>
        <end position="188"/>
    </location>
</feature>
<dbReference type="GeneID" id="103830976"/>
<dbReference type="SMART" id="SM00717">
    <property type="entry name" value="SANT"/>
    <property type="match status" value="2"/>
</dbReference>
<dbReference type="PANTHER" id="PTHR45675:SF30">
    <property type="entry name" value="TRANSCRIPTION FACTOR MYB62"/>
    <property type="match status" value="1"/>
</dbReference>
<keyword evidence="2" id="KW-0677">Repeat</keyword>
<evidence type="ECO:0000256" key="5">
    <source>
        <dbReference type="ARBA" id="ARBA00023163"/>
    </source>
</evidence>
<dbReference type="PANTHER" id="PTHR45675">
    <property type="entry name" value="MYB TRANSCRIPTION FACTOR-RELATED-RELATED"/>
    <property type="match status" value="1"/>
</dbReference>
<dbReference type="EnsemblPlants" id="Bra004041.1">
    <property type="protein sequence ID" value="Bra004041.1-P"/>
    <property type="gene ID" value="Bra004041"/>
</dbReference>
<evidence type="ECO:0000313" key="11">
    <source>
        <dbReference type="Proteomes" id="UP000011750"/>
    </source>
</evidence>
<dbReference type="Gramene" id="Bra004041.1">
    <property type="protein sequence ID" value="Bra004041.1-P"/>
    <property type="gene ID" value="Bra004041"/>
</dbReference>
<feature type="domain" description="Myb-like" evidence="8">
    <location>
        <begin position="15"/>
        <end position="67"/>
    </location>
</feature>
<dbReference type="Gene3D" id="1.10.10.60">
    <property type="entry name" value="Homeodomain-like"/>
    <property type="match status" value="2"/>
</dbReference>
<dbReference type="OrthoDB" id="2143914at2759"/>
<dbReference type="InterPro" id="IPR001005">
    <property type="entry name" value="SANT/Myb"/>
</dbReference>
<feature type="domain" description="Myb-like" evidence="8">
    <location>
        <begin position="68"/>
        <end position="118"/>
    </location>
</feature>
<organism evidence="10 11">
    <name type="scientific">Brassica campestris</name>
    <name type="common">Field mustard</name>
    <dbReference type="NCBI Taxonomy" id="3711"/>
    <lineage>
        <taxon>Eukaryota</taxon>
        <taxon>Viridiplantae</taxon>
        <taxon>Streptophyta</taxon>
        <taxon>Embryophyta</taxon>
        <taxon>Tracheophyta</taxon>
        <taxon>Spermatophyta</taxon>
        <taxon>Magnoliopsida</taxon>
        <taxon>eudicotyledons</taxon>
        <taxon>Gunneridae</taxon>
        <taxon>Pentapetalae</taxon>
        <taxon>rosids</taxon>
        <taxon>malvids</taxon>
        <taxon>Brassicales</taxon>
        <taxon>Brassicaceae</taxon>
        <taxon>Brassiceae</taxon>
        <taxon>Brassica</taxon>
    </lineage>
</organism>
<reference evidence="10 11" key="2">
    <citation type="journal article" date="2018" name="Hortic Res">
        <title>Improved Brassica rapa reference genome by single-molecule sequencing and chromosome conformation capture technologies.</title>
        <authorList>
            <person name="Zhang L."/>
            <person name="Cai X."/>
            <person name="Wu J."/>
            <person name="Liu M."/>
            <person name="Grob S."/>
            <person name="Cheng F."/>
            <person name="Liang J."/>
            <person name="Cai C."/>
            <person name="Liu Z."/>
            <person name="Liu B."/>
            <person name="Wang F."/>
            <person name="Li S."/>
            <person name="Liu F."/>
            <person name="Li X."/>
            <person name="Cheng L."/>
            <person name="Yang W."/>
            <person name="Li M.H."/>
            <person name="Grossniklaus U."/>
            <person name="Zheng H."/>
            <person name="Wang X."/>
        </authorList>
    </citation>
    <scope>NUCLEOTIDE SEQUENCE [LARGE SCALE GENOMIC DNA]</scope>
    <source>
        <strain evidence="10 11">cv. Chiifu-401-42</strain>
    </source>
</reference>
<dbReference type="eggNOG" id="KOG0048">
    <property type="taxonomic scope" value="Eukaryota"/>
</dbReference>
<feature type="domain" description="HTH myb-type" evidence="9">
    <location>
        <begin position="68"/>
        <end position="122"/>
    </location>
</feature>
<feature type="region of interest" description="Disordered" evidence="7">
    <location>
        <begin position="161"/>
        <end position="199"/>
    </location>
</feature>
<dbReference type="InterPro" id="IPR017930">
    <property type="entry name" value="Myb_dom"/>
</dbReference>
<dbReference type="InParanoid" id="M4CIK7"/>
<evidence type="ECO:0000259" key="9">
    <source>
        <dbReference type="PROSITE" id="PS51294"/>
    </source>
</evidence>
<dbReference type="HOGENOM" id="CLU_028567_8_2_1"/>
<evidence type="ECO:0000256" key="7">
    <source>
        <dbReference type="SAM" id="MobiDB-lite"/>
    </source>
</evidence>
<comment type="subcellular location">
    <subcellularLocation>
        <location evidence="1">Nucleus</location>
    </subcellularLocation>
</comment>
<dbReference type="FunFam" id="1.10.10.60:FF:000011">
    <property type="entry name" value="Myb transcription factor"/>
    <property type="match status" value="1"/>
</dbReference>
<keyword evidence="6" id="KW-0539">Nucleus</keyword>
<dbReference type="OMA" id="SMCNQEL"/>
<evidence type="ECO:0000256" key="3">
    <source>
        <dbReference type="ARBA" id="ARBA00023015"/>
    </source>
</evidence>
<keyword evidence="4" id="KW-0238">DNA-binding</keyword>
<feature type="domain" description="HTH myb-type" evidence="9">
    <location>
        <begin position="15"/>
        <end position="67"/>
    </location>
</feature>
<dbReference type="SUPFAM" id="SSF46689">
    <property type="entry name" value="Homeodomain-like"/>
    <property type="match status" value="1"/>
</dbReference>
<protein>
    <submittedName>
        <fullName evidence="10">Uncharacterized protein</fullName>
    </submittedName>
</protein>
<evidence type="ECO:0000313" key="10">
    <source>
        <dbReference type="EnsemblPlants" id="Bra004041.1-P"/>
    </source>
</evidence>
<dbReference type="PROSITE" id="PS50090">
    <property type="entry name" value="MYB_LIKE"/>
    <property type="match status" value="2"/>
</dbReference>
<keyword evidence="5" id="KW-0804">Transcription</keyword>
<keyword evidence="3" id="KW-0805">Transcription regulation</keyword>
<dbReference type="GO" id="GO:0043565">
    <property type="term" value="F:sequence-specific DNA binding"/>
    <property type="evidence" value="ECO:0000318"/>
    <property type="project" value="GO_Central"/>
</dbReference>